<keyword evidence="1" id="KW-0812">Transmembrane</keyword>
<evidence type="ECO:0000313" key="3">
    <source>
        <dbReference type="EMBL" id="KKN61238.1"/>
    </source>
</evidence>
<feature type="transmembrane region" description="Helical" evidence="1">
    <location>
        <begin position="254"/>
        <end position="275"/>
    </location>
</feature>
<dbReference type="GO" id="GO:0016020">
    <property type="term" value="C:membrane"/>
    <property type="evidence" value="ECO:0007669"/>
    <property type="project" value="InterPro"/>
</dbReference>
<protein>
    <recommendedName>
        <fullName evidence="2">EamA domain-containing protein</fullName>
    </recommendedName>
</protein>
<feature type="transmembrane region" description="Helical" evidence="1">
    <location>
        <begin position="6"/>
        <end position="25"/>
    </location>
</feature>
<feature type="transmembrane region" description="Helical" evidence="1">
    <location>
        <begin position="100"/>
        <end position="117"/>
    </location>
</feature>
<dbReference type="EMBL" id="LAZR01000665">
    <property type="protein sequence ID" value="KKN61238.1"/>
    <property type="molecule type" value="Genomic_DNA"/>
</dbReference>
<keyword evidence="1" id="KW-0472">Membrane</keyword>
<dbReference type="AlphaFoldDB" id="A0A0F9V5S4"/>
<dbReference type="SUPFAM" id="SSF103481">
    <property type="entry name" value="Multidrug resistance efflux transporter EmrE"/>
    <property type="match status" value="1"/>
</dbReference>
<comment type="caution">
    <text evidence="3">The sequence shown here is derived from an EMBL/GenBank/DDBJ whole genome shotgun (WGS) entry which is preliminary data.</text>
</comment>
<feature type="transmembrane region" description="Helical" evidence="1">
    <location>
        <begin position="227"/>
        <end position="248"/>
    </location>
</feature>
<reference evidence="3" key="1">
    <citation type="journal article" date="2015" name="Nature">
        <title>Complex archaea that bridge the gap between prokaryotes and eukaryotes.</title>
        <authorList>
            <person name="Spang A."/>
            <person name="Saw J.H."/>
            <person name="Jorgensen S.L."/>
            <person name="Zaremba-Niedzwiedzka K."/>
            <person name="Martijn J."/>
            <person name="Lind A.E."/>
            <person name="van Eijk R."/>
            <person name="Schleper C."/>
            <person name="Guy L."/>
            <person name="Ettema T.J."/>
        </authorList>
    </citation>
    <scope>NUCLEOTIDE SEQUENCE</scope>
</reference>
<proteinExistence type="predicted"/>
<feature type="transmembrane region" description="Helical" evidence="1">
    <location>
        <begin position="123"/>
        <end position="141"/>
    </location>
</feature>
<feature type="transmembrane region" description="Helical" evidence="1">
    <location>
        <begin position="32"/>
        <end position="50"/>
    </location>
</feature>
<evidence type="ECO:0000259" key="2">
    <source>
        <dbReference type="Pfam" id="PF00892"/>
    </source>
</evidence>
<sequence length="302" mass="31566">MGEIYALLSAVSFGIAGAAVAKGASKAKGDNGVFLSIMLTLALSSVIWLACGIDLTTVDDTRSFLIGIGFFISAGVLATVFGRLTNFRSIALSGAIRSSLFRRLIPVFSTALAFVLLQERYSVMVLVGMIVILCSIAVAMWVRVPQISAKASAIPTGNLQLGLLLAAVSALCYALAYVARKLALEDLPDAALGALVGALTGVVWYFIAACISVRYRMAITSVLKSSGIWQWMAALGMSFGQILLFFALLSAPVAVVAIIGSLEMFVGAYFAAFLFKSEPVPGRAMILATIVAAIGVAMVAMG</sequence>
<dbReference type="Pfam" id="PF00892">
    <property type="entry name" value="EamA"/>
    <property type="match status" value="1"/>
</dbReference>
<feature type="transmembrane region" description="Helical" evidence="1">
    <location>
        <begin position="191"/>
        <end position="215"/>
    </location>
</feature>
<dbReference type="InterPro" id="IPR000620">
    <property type="entry name" value="EamA_dom"/>
</dbReference>
<gene>
    <name evidence="3" type="ORF">LCGC14_0523710</name>
</gene>
<evidence type="ECO:0000256" key="1">
    <source>
        <dbReference type="SAM" id="Phobius"/>
    </source>
</evidence>
<feature type="transmembrane region" description="Helical" evidence="1">
    <location>
        <begin position="62"/>
        <end position="80"/>
    </location>
</feature>
<dbReference type="InterPro" id="IPR037185">
    <property type="entry name" value="EmrE-like"/>
</dbReference>
<feature type="transmembrane region" description="Helical" evidence="1">
    <location>
        <begin position="282"/>
        <end position="301"/>
    </location>
</feature>
<keyword evidence="1" id="KW-1133">Transmembrane helix</keyword>
<feature type="transmembrane region" description="Helical" evidence="1">
    <location>
        <begin position="161"/>
        <end position="179"/>
    </location>
</feature>
<organism evidence="3">
    <name type="scientific">marine sediment metagenome</name>
    <dbReference type="NCBI Taxonomy" id="412755"/>
    <lineage>
        <taxon>unclassified sequences</taxon>
        <taxon>metagenomes</taxon>
        <taxon>ecological metagenomes</taxon>
    </lineage>
</organism>
<feature type="domain" description="EamA" evidence="2">
    <location>
        <begin position="2"/>
        <end position="139"/>
    </location>
</feature>
<accession>A0A0F9V5S4</accession>
<name>A0A0F9V5S4_9ZZZZ</name>